<keyword evidence="6" id="KW-0812">Transmembrane</keyword>
<comment type="subcellular location">
    <subcellularLocation>
        <location evidence="1">Membrane</location>
        <topology evidence="1">Single-pass membrane protein</topology>
    </subcellularLocation>
    <subcellularLocation>
        <location evidence="14">Plastid</location>
        <location evidence="14">Chloroplast thylakoid membrane</location>
        <topology evidence="14">Single-pass membrane protein</topology>
    </subcellularLocation>
</comment>
<keyword evidence="14" id="KW-0150">Chloroplast</keyword>
<evidence type="ECO:0000256" key="11">
    <source>
        <dbReference type="ARBA" id="ARBA00023136"/>
    </source>
</evidence>
<dbReference type="GO" id="GO:0009767">
    <property type="term" value="P:photosynthetic electron transport chain"/>
    <property type="evidence" value="ECO:0007669"/>
    <property type="project" value="InterPro"/>
</dbReference>
<evidence type="ECO:0000256" key="14">
    <source>
        <dbReference type="RuleBase" id="RU004529"/>
    </source>
</evidence>
<feature type="domain" description="Photosystem II cytochrome b559 N-terminal" evidence="15">
    <location>
        <begin position="228"/>
        <end position="256"/>
    </location>
</feature>
<dbReference type="InterPro" id="IPR037025">
    <property type="entry name" value="PSII_cyt_b559_asu_sf"/>
</dbReference>
<evidence type="ECO:0000256" key="5">
    <source>
        <dbReference type="ARBA" id="ARBA00022617"/>
    </source>
</evidence>
<sequence length="305" mass="34759">MGSQSAPQPSITDSTIQDNMHLYVPAFEDKNMDQSPLYPQGVEMPNSMSWMIPETPQAWNHLSFTHLLQRELLPLHQAVPLFDKQGNTSEIIVTYQWVMIHQPASSFYEAQTGEFILEAEELLKLRETLTRVYVQRTGKPLWVVSEDMERDVFMSATEAQAYGIVDLVAKKDSYTDSVYSKDALGTILTISQRLNFSKFPFTDLIFYGIDPLLTVQEYVELSMSGSTGERSFADIITSIRYWVIHSITIPSLFIAGWLFVSTGLAYDVFGSPRPNEYFTESRQGIPLITGRFDPLEQLDEFSRSF</sequence>
<keyword evidence="12 14" id="KW-0604">Photosystem II</keyword>
<evidence type="ECO:0000256" key="2">
    <source>
        <dbReference type="ARBA" id="ARBA00007039"/>
    </source>
</evidence>
<comment type="caution">
    <text evidence="17">The sequence shown here is derived from an EMBL/GenBank/DDBJ whole genome shotgun (WGS) entry which is preliminary data.</text>
</comment>
<keyword evidence="8 14" id="KW-0249">Electron transport</keyword>
<dbReference type="InterPro" id="IPR029045">
    <property type="entry name" value="ClpP/crotonase-like_dom_sf"/>
</dbReference>
<feature type="domain" description="Photosystem II cytochrome b559 alpha subunit lumenal region" evidence="16">
    <location>
        <begin position="264"/>
        <end position="301"/>
    </location>
</feature>
<reference evidence="17 18" key="1">
    <citation type="journal article" date="2018" name="Proc. Natl. Acad. Sci. U.S.A.">
        <title>Draft genome sequence of Camellia sinensis var. sinensis provides insights into the evolution of the tea genome and tea quality.</title>
        <authorList>
            <person name="Wei C."/>
            <person name="Yang H."/>
            <person name="Wang S."/>
            <person name="Zhao J."/>
            <person name="Liu C."/>
            <person name="Gao L."/>
            <person name="Xia E."/>
            <person name="Lu Y."/>
            <person name="Tai Y."/>
            <person name="She G."/>
            <person name="Sun J."/>
            <person name="Cao H."/>
            <person name="Tong W."/>
            <person name="Gao Q."/>
            <person name="Li Y."/>
            <person name="Deng W."/>
            <person name="Jiang X."/>
            <person name="Wang W."/>
            <person name="Chen Q."/>
            <person name="Zhang S."/>
            <person name="Li H."/>
            <person name="Wu J."/>
            <person name="Wang P."/>
            <person name="Li P."/>
            <person name="Shi C."/>
            <person name="Zheng F."/>
            <person name="Jian J."/>
            <person name="Huang B."/>
            <person name="Shan D."/>
            <person name="Shi M."/>
            <person name="Fang C."/>
            <person name="Yue Y."/>
            <person name="Li F."/>
            <person name="Li D."/>
            <person name="Wei S."/>
            <person name="Han B."/>
            <person name="Jiang C."/>
            <person name="Yin Y."/>
            <person name="Xia T."/>
            <person name="Zhang Z."/>
            <person name="Bennetzen J.L."/>
            <person name="Zhao S."/>
            <person name="Wan X."/>
        </authorList>
    </citation>
    <scope>NUCLEOTIDE SEQUENCE [LARGE SCALE GENOMIC DNA]</scope>
    <source>
        <strain evidence="18">cv. Shuchazao</strain>
        <tissue evidence="17">Leaf</tissue>
    </source>
</reference>
<evidence type="ECO:0000313" key="17">
    <source>
        <dbReference type="EMBL" id="THG13595.1"/>
    </source>
</evidence>
<dbReference type="InterPro" id="IPR013081">
    <property type="entry name" value="PSII_cyt_b559_N"/>
</dbReference>
<keyword evidence="10 14" id="KW-0408">Iron</keyword>
<organism evidence="17 18">
    <name type="scientific">Camellia sinensis var. sinensis</name>
    <name type="common">China tea</name>
    <dbReference type="NCBI Taxonomy" id="542762"/>
    <lineage>
        <taxon>Eukaryota</taxon>
        <taxon>Viridiplantae</taxon>
        <taxon>Streptophyta</taxon>
        <taxon>Embryophyta</taxon>
        <taxon>Tracheophyta</taxon>
        <taxon>Spermatophyta</taxon>
        <taxon>Magnoliopsida</taxon>
        <taxon>eudicotyledons</taxon>
        <taxon>Gunneridae</taxon>
        <taxon>Pentapetalae</taxon>
        <taxon>asterids</taxon>
        <taxon>Ericales</taxon>
        <taxon>Theaceae</taxon>
        <taxon>Camellia</taxon>
    </lineage>
</organism>
<comment type="similarity">
    <text evidence="2">Belongs to the peptidase S14 family.</text>
</comment>
<keyword evidence="3 14" id="KW-0813">Transport</keyword>
<evidence type="ECO:0000256" key="4">
    <source>
        <dbReference type="ARBA" id="ARBA00022531"/>
    </source>
</evidence>
<name>A0A4S4ED28_CAMSN</name>
<evidence type="ECO:0000256" key="7">
    <source>
        <dbReference type="ARBA" id="ARBA00022723"/>
    </source>
</evidence>
<evidence type="ECO:0000256" key="13">
    <source>
        <dbReference type="RuleBase" id="RU000619"/>
    </source>
</evidence>
<dbReference type="AlphaFoldDB" id="A0A4S4ED28"/>
<dbReference type="PROSITE" id="PS00537">
    <property type="entry name" value="CYTOCHROME_B559"/>
    <property type="match status" value="1"/>
</dbReference>
<keyword evidence="18" id="KW-1185">Reference proteome</keyword>
<evidence type="ECO:0000259" key="16">
    <source>
        <dbReference type="Pfam" id="PF00284"/>
    </source>
</evidence>
<dbReference type="SUPFAM" id="SSF161045">
    <property type="entry name" value="Cytochrome b559 subunits"/>
    <property type="match status" value="1"/>
</dbReference>
<dbReference type="PANTHER" id="PTHR33391:SF9">
    <property type="entry name" value="CYTOCHROME B559 SUBUNIT BETA-RELATED"/>
    <property type="match status" value="1"/>
</dbReference>
<dbReference type="EMBL" id="SDRB02005817">
    <property type="protein sequence ID" value="THG13595.1"/>
    <property type="molecule type" value="Genomic_DNA"/>
</dbReference>
<dbReference type="GO" id="GO:0009539">
    <property type="term" value="C:photosystem II reaction center"/>
    <property type="evidence" value="ECO:0007669"/>
    <property type="project" value="InterPro"/>
</dbReference>
<evidence type="ECO:0000259" key="15">
    <source>
        <dbReference type="Pfam" id="PF00283"/>
    </source>
</evidence>
<dbReference type="GO" id="GO:0046872">
    <property type="term" value="F:metal ion binding"/>
    <property type="evidence" value="ECO:0007669"/>
    <property type="project" value="UniProtKB-KW"/>
</dbReference>
<dbReference type="GO" id="GO:0004176">
    <property type="term" value="F:ATP-dependent peptidase activity"/>
    <property type="evidence" value="ECO:0007669"/>
    <property type="project" value="InterPro"/>
</dbReference>
<dbReference type="STRING" id="542762.A0A4S4ED28"/>
<dbReference type="NCBIfam" id="TIGR01332">
    <property type="entry name" value="cyt_b559_alpha"/>
    <property type="match status" value="1"/>
</dbReference>
<evidence type="ECO:0000256" key="3">
    <source>
        <dbReference type="ARBA" id="ARBA00022448"/>
    </source>
</evidence>
<dbReference type="Proteomes" id="UP000306102">
    <property type="component" value="Unassembled WGS sequence"/>
</dbReference>
<dbReference type="InterPro" id="IPR001907">
    <property type="entry name" value="ClpP"/>
</dbReference>
<dbReference type="Pfam" id="PF00574">
    <property type="entry name" value="CLP_protease"/>
    <property type="match status" value="1"/>
</dbReference>
<keyword evidence="9" id="KW-1133">Transmembrane helix</keyword>
<dbReference type="HAMAP" id="MF_00642">
    <property type="entry name" value="PSII_PsbE"/>
    <property type="match status" value="1"/>
</dbReference>
<gene>
    <name evidence="17" type="ORF">TEA_001262</name>
</gene>
<dbReference type="GO" id="GO:0009532">
    <property type="term" value="C:plastid stroma"/>
    <property type="evidence" value="ECO:0007669"/>
    <property type="project" value="UniProtKB-ARBA"/>
</dbReference>
<accession>A0A4S4ED28</accession>
<dbReference type="PRINTS" id="PR00127">
    <property type="entry name" value="CLPPROTEASEP"/>
</dbReference>
<dbReference type="GO" id="GO:0020037">
    <property type="term" value="F:heme binding"/>
    <property type="evidence" value="ECO:0007669"/>
    <property type="project" value="InterPro"/>
</dbReference>
<dbReference type="InterPro" id="IPR006217">
    <property type="entry name" value="PSII_cyt_b559_asu"/>
</dbReference>
<dbReference type="InterPro" id="IPR013082">
    <property type="entry name" value="PSII_cytb559_asu_lum"/>
</dbReference>
<evidence type="ECO:0000256" key="9">
    <source>
        <dbReference type="ARBA" id="ARBA00022989"/>
    </source>
</evidence>
<dbReference type="GO" id="GO:0009535">
    <property type="term" value="C:chloroplast thylakoid membrane"/>
    <property type="evidence" value="ECO:0007669"/>
    <property type="project" value="UniProtKB-SubCell"/>
</dbReference>
<protein>
    <recommendedName>
        <fullName evidence="13">Cytochrome b559 subunit alpha</fullName>
    </recommendedName>
    <alternativeName>
        <fullName evidence="14">PSII reaction center subunit V</fullName>
    </alternativeName>
</protein>
<dbReference type="PANTHER" id="PTHR33391">
    <property type="entry name" value="CYTOCHROME B559 SUBUNIT BETA-RELATED"/>
    <property type="match status" value="1"/>
</dbReference>
<dbReference type="Gene3D" id="1.20.5.860">
    <property type="entry name" value="Photosystem II cytochrome b559, alpha subunit"/>
    <property type="match status" value="1"/>
</dbReference>
<keyword evidence="11" id="KW-0472">Membrane</keyword>
<comment type="similarity">
    <text evidence="14">Belongs to the PsbE/PsbF family.</text>
</comment>
<keyword evidence="14" id="KW-0934">Plastid</keyword>
<keyword evidence="4 14" id="KW-0602">Photosynthesis</keyword>
<evidence type="ECO:0000256" key="6">
    <source>
        <dbReference type="ARBA" id="ARBA00022692"/>
    </source>
</evidence>
<keyword evidence="5 14" id="KW-0349">Heme</keyword>
<dbReference type="InterPro" id="IPR023562">
    <property type="entry name" value="ClpP/TepA"/>
</dbReference>
<dbReference type="Pfam" id="PF00284">
    <property type="entry name" value="Cytochrom_B559a"/>
    <property type="match status" value="1"/>
</dbReference>
<evidence type="ECO:0000313" key="18">
    <source>
        <dbReference type="Proteomes" id="UP000306102"/>
    </source>
</evidence>
<evidence type="ECO:0000256" key="12">
    <source>
        <dbReference type="ARBA" id="ARBA00023276"/>
    </source>
</evidence>
<keyword evidence="7 14" id="KW-0479">Metal-binding</keyword>
<evidence type="ECO:0000256" key="8">
    <source>
        <dbReference type="ARBA" id="ARBA00022982"/>
    </source>
</evidence>
<dbReference type="GO" id="GO:0006508">
    <property type="term" value="P:proteolysis"/>
    <property type="evidence" value="ECO:0007669"/>
    <property type="project" value="InterPro"/>
</dbReference>
<dbReference type="GO" id="GO:0004252">
    <property type="term" value="F:serine-type endopeptidase activity"/>
    <property type="evidence" value="ECO:0007669"/>
    <property type="project" value="InterPro"/>
</dbReference>
<dbReference type="Gene3D" id="3.90.226.10">
    <property type="entry name" value="2-enoyl-CoA Hydratase, Chain A, domain 1"/>
    <property type="match status" value="1"/>
</dbReference>
<dbReference type="InterPro" id="IPR006216">
    <property type="entry name" value="PSII_cyt_b559_CS"/>
</dbReference>
<proteinExistence type="inferred from homology"/>
<evidence type="ECO:0000256" key="1">
    <source>
        <dbReference type="ARBA" id="ARBA00004167"/>
    </source>
</evidence>
<comment type="subunit">
    <text evidence="14">Heterodimer of an alpha subunit and a beta subunit.</text>
</comment>
<dbReference type="SUPFAM" id="SSF52096">
    <property type="entry name" value="ClpP/crotonase"/>
    <property type="match status" value="1"/>
</dbReference>
<dbReference type="Pfam" id="PF00283">
    <property type="entry name" value="Cytochrom_B559"/>
    <property type="match status" value="1"/>
</dbReference>
<comment type="function">
    <text evidence="14">This b-type cytochrome is tightly associated with the reaction center of photosystem II (PSII). PSII is a light-driven water:plastoquinone oxidoreductase that uses light energy to abstract electrons from H(2)O, generating O(2) and a proton gradient subsequently used for ATP formation. It consists of a core antenna complex that captures photons, and an electron transfer chain that converts photonic excitation into a charge separation.</text>
</comment>
<evidence type="ECO:0000256" key="10">
    <source>
        <dbReference type="ARBA" id="ARBA00023004"/>
    </source>
</evidence>